<evidence type="ECO:0000256" key="2">
    <source>
        <dbReference type="ARBA" id="ARBA00022692"/>
    </source>
</evidence>
<keyword evidence="3" id="KW-0256">Endoplasmic reticulum</keyword>
<comment type="subcellular location">
    <subcellularLocation>
        <location evidence="1">Endoplasmic reticulum membrane</location>
        <topology evidence="1">Multi-pass membrane protein</topology>
    </subcellularLocation>
</comment>
<evidence type="ECO:0000313" key="8">
    <source>
        <dbReference type="Proteomes" id="UP000275078"/>
    </source>
</evidence>
<keyword evidence="8" id="KW-1185">Reference proteome</keyword>
<evidence type="ECO:0000256" key="5">
    <source>
        <dbReference type="ARBA" id="ARBA00023136"/>
    </source>
</evidence>
<keyword evidence="5 6" id="KW-0472">Membrane</keyword>
<name>A0A3N4HN05_ASCIM</name>
<accession>A0A3N4HN05</accession>
<evidence type="ECO:0000256" key="1">
    <source>
        <dbReference type="ARBA" id="ARBA00004477"/>
    </source>
</evidence>
<organism evidence="7 8">
    <name type="scientific">Ascobolus immersus RN42</name>
    <dbReference type="NCBI Taxonomy" id="1160509"/>
    <lineage>
        <taxon>Eukaryota</taxon>
        <taxon>Fungi</taxon>
        <taxon>Dikarya</taxon>
        <taxon>Ascomycota</taxon>
        <taxon>Pezizomycotina</taxon>
        <taxon>Pezizomycetes</taxon>
        <taxon>Pezizales</taxon>
        <taxon>Ascobolaceae</taxon>
        <taxon>Ascobolus</taxon>
    </lineage>
</organism>
<evidence type="ECO:0000256" key="6">
    <source>
        <dbReference type="SAM" id="Phobius"/>
    </source>
</evidence>
<dbReference type="EMBL" id="ML119769">
    <property type="protein sequence ID" value="RPA75195.1"/>
    <property type="molecule type" value="Genomic_DNA"/>
</dbReference>
<evidence type="ECO:0000313" key="7">
    <source>
        <dbReference type="EMBL" id="RPA75195.1"/>
    </source>
</evidence>
<feature type="transmembrane region" description="Helical" evidence="6">
    <location>
        <begin position="87"/>
        <end position="108"/>
    </location>
</feature>
<gene>
    <name evidence="7" type="ORF">BJ508DRAFT_23417</name>
</gene>
<reference evidence="7 8" key="1">
    <citation type="journal article" date="2018" name="Nat. Ecol. Evol.">
        <title>Pezizomycetes genomes reveal the molecular basis of ectomycorrhizal truffle lifestyle.</title>
        <authorList>
            <person name="Murat C."/>
            <person name="Payen T."/>
            <person name="Noel B."/>
            <person name="Kuo A."/>
            <person name="Morin E."/>
            <person name="Chen J."/>
            <person name="Kohler A."/>
            <person name="Krizsan K."/>
            <person name="Balestrini R."/>
            <person name="Da Silva C."/>
            <person name="Montanini B."/>
            <person name="Hainaut M."/>
            <person name="Levati E."/>
            <person name="Barry K.W."/>
            <person name="Belfiori B."/>
            <person name="Cichocki N."/>
            <person name="Clum A."/>
            <person name="Dockter R.B."/>
            <person name="Fauchery L."/>
            <person name="Guy J."/>
            <person name="Iotti M."/>
            <person name="Le Tacon F."/>
            <person name="Lindquist E.A."/>
            <person name="Lipzen A."/>
            <person name="Malagnac F."/>
            <person name="Mello A."/>
            <person name="Molinier V."/>
            <person name="Miyauchi S."/>
            <person name="Poulain J."/>
            <person name="Riccioni C."/>
            <person name="Rubini A."/>
            <person name="Sitrit Y."/>
            <person name="Splivallo R."/>
            <person name="Traeger S."/>
            <person name="Wang M."/>
            <person name="Zifcakova L."/>
            <person name="Wipf D."/>
            <person name="Zambonelli A."/>
            <person name="Paolocci F."/>
            <person name="Nowrousian M."/>
            <person name="Ottonello S."/>
            <person name="Baldrian P."/>
            <person name="Spatafora J.W."/>
            <person name="Henrissat B."/>
            <person name="Nagy L.G."/>
            <person name="Aury J.M."/>
            <person name="Wincker P."/>
            <person name="Grigoriev I.V."/>
            <person name="Bonfante P."/>
            <person name="Martin F.M."/>
        </authorList>
    </citation>
    <scope>NUCLEOTIDE SEQUENCE [LARGE SCALE GENOMIC DNA]</scope>
    <source>
        <strain evidence="7 8">RN42</strain>
    </source>
</reference>
<dbReference type="GO" id="GO:0005789">
    <property type="term" value="C:endoplasmic reticulum membrane"/>
    <property type="evidence" value="ECO:0007669"/>
    <property type="project" value="UniProtKB-SubCell"/>
</dbReference>
<evidence type="ECO:0000256" key="4">
    <source>
        <dbReference type="ARBA" id="ARBA00022989"/>
    </source>
</evidence>
<protein>
    <submittedName>
        <fullName evidence="7">Uncharacterized protein</fullName>
    </submittedName>
</protein>
<proteinExistence type="predicted"/>
<dbReference type="AlphaFoldDB" id="A0A3N4HN05"/>
<dbReference type="InterPro" id="IPR024512">
    <property type="entry name" value="Ser_palmitoyltrfase_ssu-like"/>
</dbReference>
<dbReference type="OrthoDB" id="202672at2759"/>
<dbReference type="Proteomes" id="UP000275078">
    <property type="component" value="Unassembled WGS sequence"/>
</dbReference>
<keyword evidence="4 6" id="KW-1133">Transmembrane helix</keyword>
<keyword evidence="2 6" id="KW-0812">Transmembrane</keyword>
<sequence>MNSPSSQPNFTFGPSTLLPILRELFVNPLTQSKSTANSTKPERHIQPVDELLAYVFNQCTRLTNWVKLKRYQYDVTFSLYIMTPAEYAIANLIIFSIVATILYGLYFYSIRMITWAGTLFLEMGICRICRAAVAAEGSSTGVVGTAKVGAGVAAGLSRGMEEAVATMMQDGLEDMVGF</sequence>
<dbReference type="Pfam" id="PF11779">
    <property type="entry name" value="SPT_ssu-like"/>
    <property type="match status" value="1"/>
</dbReference>
<evidence type="ECO:0000256" key="3">
    <source>
        <dbReference type="ARBA" id="ARBA00022824"/>
    </source>
</evidence>